<protein>
    <submittedName>
        <fullName evidence="2">Uncharacterized protein</fullName>
    </submittedName>
</protein>
<accession>A0A6J4IJK5</accession>
<gene>
    <name evidence="2" type="ORF">AVDCRST_MAG54-2053</name>
</gene>
<dbReference type="EMBL" id="CADCTH010000274">
    <property type="protein sequence ID" value="CAA9252191.1"/>
    <property type="molecule type" value="Genomic_DNA"/>
</dbReference>
<proteinExistence type="predicted"/>
<feature type="non-terminal residue" evidence="2">
    <location>
        <position position="26"/>
    </location>
</feature>
<name>A0A6J4IJK5_9PSEU</name>
<dbReference type="AlphaFoldDB" id="A0A6J4IJK5"/>
<evidence type="ECO:0000256" key="1">
    <source>
        <dbReference type="SAM" id="MobiDB-lite"/>
    </source>
</evidence>
<feature type="compositionally biased region" description="Pro residues" evidence="1">
    <location>
        <begin position="1"/>
        <end position="13"/>
    </location>
</feature>
<organism evidence="2">
    <name type="scientific">uncultured Actinomycetospora sp</name>
    <dbReference type="NCBI Taxonomy" id="1135996"/>
    <lineage>
        <taxon>Bacteria</taxon>
        <taxon>Bacillati</taxon>
        <taxon>Actinomycetota</taxon>
        <taxon>Actinomycetes</taxon>
        <taxon>Pseudonocardiales</taxon>
        <taxon>Pseudonocardiaceae</taxon>
        <taxon>Actinomycetospora</taxon>
        <taxon>environmental samples</taxon>
    </lineage>
</organism>
<reference evidence="2" key="1">
    <citation type="submission" date="2020-02" db="EMBL/GenBank/DDBJ databases">
        <authorList>
            <person name="Meier V. D."/>
        </authorList>
    </citation>
    <scope>NUCLEOTIDE SEQUENCE</scope>
    <source>
        <strain evidence="2">AVDCRST_MAG54</strain>
    </source>
</reference>
<sequence>CSSWPSTPPPPASPRAWSSWVPTVHP</sequence>
<feature type="region of interest" description="Disordered" evidence="1">
    <location>
        <begin position="1"/>
        <end position="26"/>
    </location>
</feature>
<feature type="non-terminal residue" evidence="2">
    <location>
        <position position="1"/>
    </location>
</feature>
<evidence type="ECO:0000313" key="2">
    <source>
        <dbReference type="EMBL" id="CAA9252191.1"/>
    </source>
</evidence>